<accession>A0A165EUB7</accession>
<dbReference type="Gene3D" id="1.20.1280.50">
    <property type="match status" value="1"/>
</dbReference>
<gene>
    <name evidence="1" type="ORF">EXIGLDRAFT_773420</name>
</gene>
<evidence type="ECO:0000313" key="2">
    <source>
        <dbReference type="Proteomes" id="UP000077266"/>
    </source>
</evidence>
<sequence length="729" mass="81226">MAALRRLLCSQPGLLVDPPAQSSLAARLPSNVLCAIFVLFDFEGRVYTSHVCRYWRAVSIAHPGLLWSLISTTGRRRGAFRRQLERAKDVPVVVMMNFESTSRPGWNDPLPEFGRSFRALADHMGHVESLHISVLSHAARYVHAGVLALRAVPAPFLARLDLLLYHECPPRHPVVYPMISDDILTCDAPRLTHIRLAGTRFLHSVPHAFRNVTLLYLLLDDDIRPVVISNLSALSSLRDLYLGGHALLPSSSPTLAWQISLRSLHLGVYPFVPWLLPYLGGTNVQNLWMCRKNDAAFNETFPVEDPRLNARAYLQQSDWSRTFEIIRSDGKYRSVNCQSLRAVNIHADFLAYLSDVIVDEEYLVRCNDGHYMLSLPRILRLTVVLMDDPADDQTDAVYDDTLLHCTSHASCTTVSCVSLKVLNIRTAATSDRELHVLGPAEILTLLGHLDYQTTTLARLTISGAELVTHVPISVSQLFDVAEVLLVDPADTDETELEGVPMGIPWFLHYFGATDIQNVKVLWQNYAGPIDDAFPTEDPGLNVRAYLHHDHTSIRMIDIVREDGKYRCVKYSRTINVPERFMEHLTGLIIDERYLLGCPELESRTISIPRVLQLIIVLMDDAPNEDTLLHCVSHDACSTVACSALEVLDVRAAGSPTVLGPEQVLALLTHVDYHHGTLDRLVISGADLVTHLTAPLYQLLGVADSLVVDSADTETTKLKGVPQPVFSDPF</sequence>
<dbReference type="SUPFAM" id="SSF52058">
    <property type="entry name" value="L domain-like"/>
    <property type="match status" value="1"/>
</dbReference>
<dbReference type="OrthoDB" id="5398233at2759"/>
<reference evidence="1 2" key="1">
    <citation type="journal article" date="2016" name="Mol. Biol. Evol.">
        <title>Comparative Genomics of Early-Diverging Mushroom-Forming Fungi Provides Insights into the Origins of Lignocellulose Decay Capabilities.</title>
        <authorList>
            <person name="Nagy L.G."/>
            <person name="Riley R."/>
            <person name="Tritt A."/>
            <person name="Adam C."/>
            <person name="Daum C."/>
            <person name="Floudas D."/>
            <person name="Sun H."/>
            <person name="Yadav J.S."/>
            <person name="Pangilinan J."/>
            <person name="Larsson K.H."/>
            <person name="Matsuura K."/>
            <person name="Barry K."/>
            <person name="Labutti K."/>
            <person name="Kuo R."/>
            <person name="Ohm R.A."/>
            <person name="Bhattacharya S.S."/>
            <person name="Shirouzu T."/>
            <person name="Yoshinaga Y."/>
            <person name="Martin F.M."/>
            <person name="Grigoriev I.V."/>
            <person name="Hibbett D.S."/>
        </authorList>
    </citation>
    <scope>NUCLEOTIDE SEQUENCE [LARGE SCALE GENOMIC DNA]</scope>
    <source>
        <strain evidence="1 2">HHB12029</strain>
    </source>
</reference>
<dbReference type="EMBL" id="KV426118">
    <property type="protein sequence ID" value="KZV87704.1"/>
    <property type="molecule type" value="Genomic_DNA"/>
</dbReference>
<organism evidence="1 2">
    <name type="scientific">Exidia glandulosa HHB12029</name>
    <dbReference type="NCBI Taxonomy" id="1314781"/>
    <lineage>
        <taxon>Eukaryota</taxon>
        <taxon>Fungi</taxon>
        <taxon>Dikarya</taxon>
        <taxon>Basidiomycota</taxon>
        <taxon>Agaricomycotina</taxon>
        <taxon>Agaricomycetes</taxon>
        <taxon>Auriculariales</taxon>
        <taxon>Exidiaceae</taxon>
        <taxon>Exidia</taxon>
    </lineage>
</organism>
<protein>
    <submittedName>
        <fullName evidence="1">Uncharacterized protein</fullName>
    </submittedName>
</protein>
<dbReference type="AlphaFoldDB" id="A0A165EUB7"/>
<dbReference type="InParanoid" id="A0A165EUB7"/>
<dbReference type="SUPFAM" id="SSF81383">
    <property type="entry name" value="F-box domain"/>
    <property type="match status" value="1"/>
</dbReference>
<dbReference type="InterPro" id="IPR036047">
    <property type="entry name" value="F-box-like_dom_sf"/>
</dbReference>
<name>A0A165EUB7_EXIGL</name>
<evidence type="ECO:0000313" key="1">
    <source>
        <dbReference type="EMBL" id="KZV87704.1"/>
    </source>
</evidence>
<proteinExistence type="predicted"/>
<keyword evidence="2" id="KW-1185">Reference proteome</keyword>
<dbReference type="Proteomes" id="UP000077266">
    <property type="component" value="Unassembled WGS sequence"/>
</dbReference>